<reference evidence="1" key="1">
    <citation type="submission" date="2018-05" db="EMBL/GenBank/DDBJ databases">
        <authorList>
            <person name="Lanie J.A."/>
            <person name="Ng W.-L."/>
            <person name="Kazmierczak K.M."/>
            <person name="Andrzejewski T.M."/>
            <person name="Davidsen T.M."/>
            <person name="Wayne K.J."/>
            <person name="Tettelin H."/>
            <person name="Glass J.I."/>
            <person name="Rusch D."/>
            <person name="Podicherti R."/>
            <person name="Tsui H.-C.T."/>
            <person name="Winkler M.E."/>
        </authorList>
    </citation>
    <scope>NUCLEOTIDE SEQUENCE</scope>
</reference>
<accession>A0A383A6F8</accession>
<protein>
    <submittedName>
        <fullName evidence="1">Uncharacterized protein</fullName>
    </submittedName>
</protein>
<dbReference type="EMBL" id="UINC01189512">
    <property type="protein sequence ID" value="SVE03234.1"/>
    <property type="molecule type" value="Genomic_DNA"/>
</dbReference>
<feature type="non-terminal residue" evidence="1">
    <location>
        <position position="53"/>
    </location>
</feature>
<feature type="non-terminal residue" evidence="1">
    <location>
        <position position="1"/>
    </location>
</feature>
<evidence type="ECO:0000313" key="1">
    <source>
        <dbReference type="EMBL" id="SVE03234.1"/>
    </source>
</evidence>
<sequence length="53" mass="6196">VFYISYDEPAKEEHWANLMMKFPFAKRVDGVKGFDNAHKECARQSETSRFIGI</sequence>
<proteinExistence type="predicted"/>
<gene>
    <name evidence="1" type="ORF">METZ01_LOCUS456088</name>
</gene>
<organism evidence="1">
    <name type="scientific">marine metagenome</name>
    <dbReference type="NCBI Taxonomy" id="408172"/>
    <lineage>
        <taxon>unclassified sequences</taxon>
        <taxon>metagenomes</taxon>
        <taxon>ecological metagenomes</taxon>
    </lineage>
</organism>
<dbReference type="AlphaFoldDB" id="A0A383A6F8"/>
<name>A0A383A6F8_9ZZZZ</name>